<dbReference type="Proteomes" id="UP000824782">
    <property type="component" value="Unassembled WGS sequence"/>
</dbReference>
<dbReference type="AlphaFoldDB" id="A0AAV7BHW3"/>
<sequence>MLKDILGGRGRGPHGIHTRGTEQGPHHVILSGGRGQGPHFRRHIPWSKGEGTFVCMSLKCALYSDRILTAELHRRRTGSLGVAAIL</sequence>
<organism evidence="2 3">
    <name type="scientific">Engystomops pustulosus</name>
    <name type="common">Tungara frog</name>
    <name type="synonym">Physalaemus pustulosus</name>
    <dbReference type="NCBI Taxonomy" id="76066"/>
    <lineage>
        <taxon>Eukaryota</taxon>
        <taxon>Metazoa</taxon>
        <taxon>Chordata</taxon>
        <taxon>Craniata</taxon>
        <taxon>Vertebrata</taxon>
        <taxon>Euteleostomi</taxon>
        <taxon>Amphibia</taxon>
        <taxon>Batrachia</taxon>
        <taxon>Anura</taxon>
        <taxon>Neobatrachia</taxon>
        <taxon>Hyloidea</taxon>
        <taxon>Leptodactylidae</taxon>
        <taxon>Leiuperinae</taxon>
        <taxon>Engystomops</taxon>
    </lineage>
</organism>
<gene>
    <name evidence="2" type="ORF">GDO81_011973</name>
</gene>
<protein>
    <submittedName>
        <fullName evidence="2">Uncharacterized protein</fullName>
    </submittedName>
</protein>
<name>A0AAV7BHW3_ENGPU</name>
<evidence type="ECO:0000313" key="3">
    <source>
        <dbReference type="Proteomes" id="UP000824782"/>
    </source>
</evidence>
<keyword evidence="3" id="KW-1185">Reference proteome</keyword>
<comment type="caution">
    <text evidence="2">The sequence shown here is derived from an EMBL/GenBank/DDBJ whole genome shotgun (WGS) entry which is preliminary data.</text>
</comment>
<proteinExistence type="predicted"/>
<evidence type="ECO:0000256" key="1">
    <source>
        <dbReference type="SAM" id="MobiDB-lite"/>
    </source>
</evidence>
<feature type="region of interest" description="Disordered" evidence="1">
    <location>
        <begin position="1"/>
        <end position="37"/>
    </location>
</feature>
<evidence type="ECO:0000313" key="2">
    <source>
        <dbReference type="EMBL" id="KAG8572209.1"/>
    </source>
</evidence>
<accession>A0AAV7BHW3</accession>
<reference evidence="2" key="1">
    <citation type="thesis" date="2020" institute="ProQuest LLC" country="789 East Eisenhower Parkway, Ann Arbor, MI, USA">
        <title>Comparative Genomics and Chromosome Evolution.</title>
        <authorList>
            <person name="Mudd A.B."/>
        </authorList>
    </citation>
    <scope>NUCLEOTIDE SEQUENCE</scope>
    <source>
        <strain evidence="2">237g6f4</strain>
        <tissue evidence="2">Blood</tissue>
    </source>
</reference>
<dbReference type="EMBL" id="WNYA01000005">
    <property type="protein sequence ID" value="KAG8572209.1"/>
    <property type="molecule type" value="Genomic_DNA"/>
</dbReference>